<dbReference type="Proteomes" id="UP001642487">
    <property type="component" value="Chromosome 11"/>
</dbReference>
<reference evidence="1 2" key="1">
    <citation type="submission" date="2024-03" db="EMBL/GenBank/DDBJ databases">
        <authorList>
            <person name="Gkanogiannis A."/>
            <person name="Becerra Lopez-Lavalle L."/>
        </authorList>
    </citation>
    <scope>NUCLEOTIDE SEQUENCE [LARGE SCALE GENOMIC DNA]</scope>
</reference>
<name>A0ABP0Y0M6_9ROSI</name>
<sequence>MGYSPFSRNQSFVTRNLEDEAECGGRQNQTTKKEELYGVLVVEFAEMVAVKLYVHKVLSLE</sequence>
<keyword evidence="2" id="KW-1185">Reference proteome</keyword>
<proteinExistence type="predicted"/>
<evidence type="ECO:0000313" key="2">
    <source>
        <dbReference type="Proteomes" id="UP001642487"/>
    </source>
</evidence>
<gene>
    <name evidence="1" type="ORF">CITCOLO1_LOCUS5719</name>
</gene>
<accession>A0ABP0Y0M6</accession>
<evidence type="ECO:0000313" key="1">
    <source>
        <dbReference type="EMBL" id="CAK9313978.1"/>
    </source>
</evidence>
<dbReference type="EMBL" id="OZ021745">
    <property type="protein sequence ID" value="CAK9313978.1"/>
    <property type="molecule type" value="Genomic_DNA"/>
</dbReference>
<protein>
    <submittedName>
        <fullName evidence="1">Uncharacterized protein</fullName>
    </submittedName>
</protein>
<organism evidence="1 2">
    <name type="scientific">Citrullus colocynthis</name>
    <name type="common">colocynth</name>
    <dbReference type="NCBI Taxonomy" id="252529"/>
    <lineage>
        <taxon>Eukaryota</taxon>
        <taxon>Viridiplantae</taxon>
        <taxon>Streptophyta</taxon>
        <taxon>Embryophyta</taxon>
        <taxon>Tracheophyta</taxon>
        <taxon>Spermatophyta</taxon>
        <taxon>Magnoliopsida</taxon>
        <taxon>eudicotyledons</taxon>
        <taxon>Gunneridae</taxon>
        <taxon>Pentapetalae</taxon>
        <taxon>rosids</taxon>
        <taxon>fabids</taxon>
        <taxon>Cucurbitales</taxon>
        <taxon>Cucurbitaceae</taxon>
        <taxon>Benincaseae</taxon>
        <taxon>Citrullus</taxon>
    </lineage>
</organism>